<dbReference type="PANTHER" id="PTHR43643">
    <property type="entry name" value="HISTIDINOL-PHOSPHATE AMINOTRANSFERASE 2"/>
    <property type="match status" value="1"/>
</dbReference>
<dbReference type="Gene3D" id="3.90.1150.10">
    <property type="entry name" value="Aspartate Aminotransferase, domain 1"/>
    <property type="match status" value="1"/>
</dbReference>
<comment type="similarity">
    <text evidence="6">Belongs to the class-II pyridoxal-phosphate-dependent aminotransferase family. Histidinol-phosphate aminotransferase subfamily.</text>
</comment>
<evidence type="ECO:0000256" key="1">
    <source>
        <dbReference type="ARBA" id="ARBA00001933"/>
    </source>
</evidence>
<protein>
    <recommendedName>
        <fullName evidence="6">Histidinol-phosphate aminotransferase</fullName>
        <ecNumber evidence="6">2.6.1.9</ecNumber>
    </recommendedName>
    <alternativeName>
        <fullName evidence="6">Imidazole acetol-phosphate transaminase</fullName>
    </alternativeName>
</protein>
<keyword evidence="4 6" id="KW-0808">Transferase</keyword>
<keyword evidence="3 6" id="KW-0032">Aminotransferase</keyword>
<feature type="domain" description="Aminotransferase class I/classII large" evidence="7">
    <location>
        <begin position="30"/>
        <end position="356"/>
    </location>
</feature>
<dbReference type="CDD" id="cd00609">
    <property type="entry name" value="AAT_like"/>
    <property type="match status" value="1"/>
</dbReference>
<dbReference type="SUPFAM" id="SSF53383">
    <property type="entry name" value="PLP-dependent transferases"/>
    <property type="match status" value="1"/>
</dbReference>
<dbReference type="InterPro" id="IPR050106">
    <property type="entry name" value="HistidinolP_aminotransfase"/>
</dbReference>
<keyword evidence="6" id="KW-0368">Histidine biosynthesis</keyword>
<comment type="cofactor">
    <cofactor evidence="1 6">
        <name>pyridoxal 5'-phosphate</name>
        <dbReference type="ChEBI" id="CHEBI:597326"/>
    </cofactor>
</comment>
<evidence type="ECO:0000256" key="3">
    <source>
        <dbReference type="ARBA" id="ARBA00022576"/>
    </source>
</evidence>
<dbReference type="Pfam" id="PF00155">
    <property type="entry name" value="Aminotran_1_2"/>
    <property type="match status" value="1"/>
</dbReference>
<feature type="modified residue" description="N6-(pyridoxal phosphate)lysine" evidence="6">
    <location>
        <position position="224"/>
    </location>
</feature>
<gene>
    <name evidence="6" type="primary">hisC</name>
    <name evidence="8" type="ORF">ENU74_00315</name>
</gene>
<keyword evidence="5 6" id="KW-0663">Pyridoxal phosphate</keyword>
<organism evidence="8">
    <name type="scientific">candidate division WOR-3 bacterium</name>
    <dbReference type="NCBI Taxonomy" id="2052148"/>
    <lineage>
        <taxon>Bacteria</taxon>
        <taxon>Bacteria division WOR-3</taxon>
    </lineage>
</organism>
<keyword evidence="6" id="KW-0028">Amino-acid biosynthesis</keyword>
<evidence type="ECO:0000259" key="7">
    <source>
        <dbReference type="Pfam" id="PF00155"/>
    </source>
</evidence>
<dbReference type="EMBL" id="DTDR01000009">
    <property type="protein sequence ID" value="HGK63036.1"/>
    <property type="molecule type" value="Genomic_DNA"/>
</dbReference>
<dbReference type="GO" id="GO:0030170">
    <property type="term" value="F:pyridoxal phosphate binding"/>
    <property type="evidence" value="ECO:0007669"/>
    <property type="project" value="InterPro"/>
</dbReference>
<comment type="subunit">
    <text evidence="2 6">Homodimer.</text>
</comment>
<dbReference type="InterPro" id="IPR004839">
    <property type="entry name" value="Aminotransferase_I/II_large"/>
</dbReference>
<name>A0A7V3ZU03_UNCW3</name>
<dbReference type="Gene3D" id="3.40.640.10">
    <property type="entry name" value="Type I PLP-dependent aspartate aminotransferase-like (Major domain)"/>
    <property type="match status" value="1"/>
</dbReference>
<evidence type="ECO:0000256" key="5">
    <source>
        <dbReference type="ARBA" id="ARBA00022898"/>
    </source>
</evidence>
<dbReference type="PANTHER" id="PTHR43643:SF3">
    <property type="entry name" value="HISTIDINOL-PHOSPHATE AMINOTRANSFERASE"/>
    <property type="match status" value="1"/>
</dbReference>
<dbReference type="GO" id="GO:0000105">
    <property type="term" value="P:L-histidine biosynthetic process"/>
    <property type="evidence" value="ECO:0007669"/>
    <property type="project" value="UniProtKB-UniRule"/>
</dbReference>
<dbReference type="InterPro" id="IPR015422">
    <property type="entry name" value="PyrdxlP-dep_Trfase_small"/>
</dbReference>
<dbReference type="UniPathway" id="UPA00031">
    <property type="reaction ID" value="UER00012"/>
</dbReference>
<dbReference type="HAMAP" id="MF_01023">
    <property type="entry name" value="HisC_aminotrans_2"/>
    <property type="match status" value="1"/>
</dbReference>
<dbReference type="AlphaFoldDB" id="A0A7V3ZU03"/>
<dbReference type="GO" id="GO:0004400">
    <property type="term" value="F:histidinol-phosphate transaminase activity"/>
    <property type="evidence" value="ECO:0007669"/>
    <property type="project" value="UniProtKB-UniRule"/>
</dbReference>
<proteinExistence type="inferred from homology"/>
<accession>A0A7V3ZU03</accession>
<dbReference type="InterPro" id="IPR015424">
    <property type="entry name" value="PyrdxlP-dep_Trfase"/>
</dbReference>
<evidence type="ECO:0000256" key="2">
    <source>
        <dbReference type="ARBA" id="ARBA00011738"/>
    </source>
</evidence>
<dbReference type="NCBIfam" id="TIGR01141">
    <property type="entry name" value="hisC"/>
    <property type="match status" value="1"/>
</dbReference>
<evidence type="ECO:0000256" key="6">
    <source>
        <dbReference type="HAMAP-Rule" id="MF_01023"/>
    </source>
</evidence>
<dbReference type="InterPro" id="IPR015421">
    <property type="entry name" value="PyrdxlP-dep_Trfase_major"/>
</dbReference>
<evidence type="ECO:0000256" key="4">
    <source>
        <dbReference type="ARBA" id="ARBA00022679"/>
    </source>
</evidence>
<evidence type="ECO:0000313" key="8">
    <source>
        <dbReference type="EMBL" id="HGK63036.1"/>
    </source>
</evidence>
<dbReference type="EC" id="2.6.1.9" evidence="6"/>
<comment type="caution">
    <text evidence="8">The sequence shown here is derived from an EMBL/GenBank/DDBJ whole genome shotgun (WGS) entry which is preliminary data.</text>
</comment>
<comment type="catalytic activity">
    <reaction evidence="6">
        <text>L-histidinol phosphate + 2-oxoglutarate = 3-(imidazol-4-yl)-2-oxopropyl phosphate + L-glutamate</text>
        <dbReference type="Rhea" id="RHEA:23744"/>
        <dbReference type="ChEBI" id="CHEBI:16810"/>
        <dbReference type="ChEBI" id="CHEBI:29985"/>
        <dbReference type="ChEBI" id="CHEBI:57766"/>
        <dbReference type="ChEBI" id="CHEBI:57980"/>
        <dbReference type="EC" id="2.6.1.9"/>
    </reaction>
</comment>
<comment type="pathway">
    <text evidence="6">Amino-acid biosynthesis; L-histidine biosynthesis; L-histidine from 5-phospho-alpha-D-ribose 1-diphosphate: step 7/9.</text>
</comment>
<sequence length="366" mass="42030">MVQPRTDLERIQPYRPGKPIEEVCRELGLKKVIKLASNENPLGTSPKAIKAIRKAIKESYLYPDDIVYYLKRKLSEKFNINENCIITGNGSVEIIYLACLAFLNPPNDELIVSKGSFVLAKIGSQVAGAKCVEIPLKEYRHDLERILTSITPNTKIIYLDIPINPLGTIVYKKELDEFMEKIPDNILVILDEAYYEYITEKKYPDTFRYLRKGKNVLILRTFSKIYGLAGLRVGYGFSKPEIITALNKVRYPFHVNRLAQIAAIAALDDVRFVKKSIRNNEMGKKYLYKELAKIKNVFFLETHANFVFVNFPVDSQIIFEKLLKLGVITRTLKEYDFPNALRVTIGTPEENEYFIKCLNKVLAEIT</sequence>
<reference evidence="8" key="1">
    <citation type="journal article" date="2020" name="mSystems">
        <title>Genome- and Community-Level Interaction Insights into Carbon Utilization and Element Cycling Functions of Hydrothermarchaeota in Hydrothermal Sediment.</title>
        <authorList>
            <person name="Zhou Z."/>
            <person name="Liu Y."/>
            <person name="Xu W."/>
            <person name="Pan J."/>
            <person name="Luo Z.H."/>
            <person name="Li M."/>
        </authorList>
    </citation>
    <scope>NUCLEOTIDE SEQUENCE [LARGE SCALE GENOMIC DNA]</scope>
    <source>
        <strain evidence="8">SpSt-697</strain>
    </source>
</reference>
<dbReference type="InterPro" id="IPR005861">
    <property type="entry name" value="HisP_aminotrans"/>
</dbReference>